<keyword evidence="8 9" id="KW-0413">Isomerase</keyword>
<protein>
    <recommendedName>
        <fullName evidence="9">1-(5-phosphoribosyl)-5-[(5-phosphoribosylamino)methylideneamino] imidazole-4-carboxamide isomerase</fullName>
        <ecNumber evidence="9">5.3.1.16</ecNumber>
    </recommendedName>
    <alternativeName>
        <fullName evidence="9">Phosphoribosylformimino-5-aminoimidazole carboxamide ribotide isomerase</fullName>
    </alternativeName>
</protein>
<dbReference type="PANTHER" id="PTHR43090:SF2">
    <property type="entry name" value="1-(5-PHOSPHORIBOSYL)-5-[(5-PHOSPHORIBOSYLAMINO)METHYLIDENEAMINO] IMIDAZOLE-4-CARBOXAMIDE ISOMERASE"/>
    <property type="match status" value="1"/>
</dbReference>
<dbReference type="Pfam" id="PF00977">
    <property type="entry name" value="His_biosynth"/>
    <property type="match status" value="1"/>
</dbReference>
<evidence type="ECO:0000256" key="1">
    <source>
        <dbReference type="ARBA" id="ARBA00000901"/>
    </source>
</evidence>
<evidence type="ECO:0000313" key="12">
    <source>
        <dbReference type="Proteomes" id="UP001172083"/>
    </source>
</evidence>
<feature type="active site" description="Proton donor" evidence="9">
    <location>
        <position position="131"/>
    </location>
</feature>
<keyword evidence="12" id="KW-1185">Reference proteome</keyword>
<evidence type="ECO:0000256" key="7">
    <source>
        <dbReference type="ARBA" id="ARBA00023102"/>
    </source>
</evidence>
<dbReference type="Proteomes" id="UP001172083">
    <property type="component" value="Unassembled WGS sequence"/>
</dbReference>
<comment type="caution">
    <text evidence="9">Lacks conserved residue(s) required for the propagation of feature annotation.</text>
</comment>
<dbReference type="SUPFAM" id="SSF51366">
    <property type="entry name" value="Ribulose-phoshate binding barrel"/>
    <property type="match status" value="1"/>
</dbReference>
<evidence type="ECO:0000256" key="10">
    <source>
        <dbReference type="RuleBase" id="RU003657"/>
    </source>
</evidence>
<dbReference type="InterPro" id="IPR013785">
    <property type="entry name" value="Aldolase_TIM"/>
</dbReference>
<dbReference type="InterPro" id="IPR006062">
    <property type="entry name" value="His_biosynth"/>
</dbReference>
<dbReference type="HAMAP" id="MF_01014">
    <property type="entry name" value="HisA"/>
    <property type="match status" value="1"/>
</dbReference>
<comment type="caution">
    <text evidence="11">The sequence shown here is derived from an EMBL/GenBank/DDBJ whole genome shotgun (WGS) entry which is preliminary data.</text>
</comment>
<keyword evidence="7 9" id="KW-0368">Histidine biosynthesis</keyword>
<comment type="pathway">
    <text evidence="3 9">Amino-acid biosynthesis; L-histidine biosynthesis; L-histidine from 5-phospho-alpha-D-ribose 1-diphosphate: step 4/9.</text>
</comment>
<evidence type="ECO:0000256" key="5">
    <source>
        <dbReference type="ARBA" id="ARBA00022490"/>
    </source>
</evidence>
<comment type="similarity">
    <text evidence="4 9 10">Belongs to the HisA/HisF family.</text>
</comment>
<dbReference type="PANTHER" id="PTHR43090">
    <property type="entry name" value="1-(5-PHOSPHORIBOSYL)-5-[(5-PHOSPHORIBOSYLAMINO)METHYLIDENEAMINO] IMIDAZOLE-4-CARBOXAMIDE ISOMERASE"/>
    <property type="match status" value="1"/>
</dbReference>
<dbReference type="InterPro" id="IPR011060">
    <property type="entry name" value="RibuloseP-bd_barrel"/>
</dbReference>
<reference evidence="11" key="1">
    <citation type="submission" date="2023-06" db="EMBL/GenBank/DDBJ databases">
        <title>Genomic of Agaribacillus aureum.</title>
        <authorList>
            <person name="Wang G."/>
        </authorList>
    </citation>
    <scope>NUCLEOTIDE SEQUENCE</scope>
    <source>
        <strain evidence="11">BMA12</strain>
    </source>
</reference>
<evidence type="ECO:0000313" key="11">
    <source>
        <dbReference type="EMBL" id="MDN5216366.1"/>
    </source>
</evidence>
<dbReference type="GO" id="GO:0016853">
    <property type="term" value="F:isomerase activity"/>
    <property type="evidence" value="ECO:0007669"/>
    <property type="project" value="UniProtKB-KW"/>
</dbReference>
<dbReference type="Gene3D" id="3.20.20.70">
    <property type="entry name" value="Aldolase class I"/>
    <property type="match status" value="1"/>
</dbReference>
<name>A0ABT8LIZ9_9BACT</name>
<evidence type="ECO:0000256" key="6">
    <source>
        <dbReference type="ARBA" id="ARBA00022605"/>
    </source>
</evidence>
<dbReference type="EC" id="5.3.1.16" evidence="9"/>
<gene>
    <name evidence="9" type="primary">hisA</name>
    <name evidence="11" type="ORF">QQ020_30135</name>
</gene>
<organism evidence="11 12">
    <name type="scientific">Agaribacillus aureus</name>
    <dbReference type="NCBI Taxonomy" id="3051825"/>
    <lineage>
        <taxon>Bacteria</taxon>
        <taxon>Pseudomonadati</taxon>
        <taxon>Bacteroidota</taxon>
        <taxon>Cytophagia</taxon>
        <taxon>Cytophagales</taxon>
        <taxon>Splendidivirgaceae</taxon>
        <taxon>Agaribacillus</taxon>
    </lineage>
</organism>
<keyword evidence="6 9" id="KW-0028">Amino-acid biosynthesis</keyword>
<evidence type="ECO:0000256" key="3">
    <source>
        <dbReference type="ARBA" id="ARBA00005133"/>
    </source>
</evidence>
<evidence type="ECO:0000256" key="4">
    <source>
        <dbReference type="ARBA" id="ARBA00009667"/>
    </source>
</evidence>
<keyword evidence="5 9" id="KW-0963">Cytoplasm</keyword>
<dbReference type="InterPro" id="IPR023016">
    <property type="entry name" value="HisA/PriA"/>
</dbReference>
<evidence type="ECO:0000256" key="2">
    <source>
        <dbReference type="ARBA" id="ARBA00004496"/>
    </source>
</evidence>
<evidence type="ECO:0000256" key="9">
    <source>
        <dbReference type="HAMAP-Rule" id="MF_01014"/>
    </source>
</evidence>
<evidence type="ECO:0000256" key="8">
    <source>
        <dbReference type="ARBA" id="ARBA00023235"/>
    </source>
</evidence>
<sequence length="242" mass="27172">MIKILPSIWIIKGKCVRVKQGDFSNQIIYNDSPLDVAMEFEDHGISQIHLVDLDGARRGSPVNYGALESIAGYTDLEIDFTGGIHTDGDISKAFEYGANYITAATVAVYDKELFASWIVSYGRENVTLAADSIDRNIIIKGWQKQTTINIFDHVQYFYDRGLKYLKTTDIDKDGLLTGPSFELYKELIDRFPSICVIASGGVRSIDDIEKLQELGVWGVHFGKAYYEGTIKLKDIEKFMVTS</sequence>
<comment type="catalytic activity">
    <reaction evidence="1 9">
        <text>1-(5-phospho-beta-D-ribosyl)-5-[(5-phospho-beta-D-ribosylamino)methylideneamino]imidazole-4-carboxamide = 5-[(5-phospho-1-deoxy-D-ribulos-1-ylimino)methylamino]-1-(5-phospho-beta-D-ribosyl)imidazole-4-carboxamide</text>
        <dbReference type="Rhea" id="RHEA:15469"/>
        <dbReference type="ChEBI" id="CHEBI:58435"/>
        <dbReference type="ChEBI" id="CHEBI:58525"/>
        <dbReference type="EC" id="5.3.1.16"/>
    </reaction>
</comment>
<dbReference type="RefSeq" id="WP_346761704.1">
    <property type="nucleotide sequence ID" value="NZ_JAUJEB010000008.1"/>
</dbReference>
<dbReference type="EMBL" id="JAUJEB010000008">
    <property type="protein sequence ID" value="MDN5216366.1"/>
    <property type="molecule type" value="Genomic_DNA"/>
</dbReference>
<comment type="subcellular location">
    <subcellularLocation>
        <location evidence="2 9">Cytoplasm</location>
    </subcellularLocation>
</comment>
<accession>A0ABT8LIZ9</accession>
<dbReference type="InterPro" id="IPR044524">
    <property type="entry name" value="Isoase_HisA-like"/>
</dbReference>
<proteinExistence type="inferred from homology"/>
<dbReference type="CDD" id="cd04732">
    <property type="entry name" value="HisA"/>
    <property type="match status" value="1"/>
</dbReference>